<feature type="signal peptide" evidence="2">
    <location>
        <begin position="1"/>
        <end position="23"/>
    </location>
</feature>
<proteinExistence type="predicted"/>
<name>A0A2H6K879_9APIC</name>
<dbReference type="VEuPathDB" id="PiroplasmaDB:BOVATA_006960"/>
<keyword evidence="1" id="KW-1133">Transmembrane helix</keyword>
<dbReference type="RefSeq" id="XP_028865446.1">
    <property type="nucleotide sequence ID" value="XM_029009613.1"/>
</dbReference>
<dbReference type="GeneID" id="39872973"/>
<dbReference type="AlphaFoldDB" id="A0A2H6K879"/>
<evidence type="ECO:0000313" key="3">
    <source>
        <dbReference type="EMBL" id="GBE59203.1"/>
    </source>
</evidence>
<keyword evidence="1" id="KW-0812">Transmembrane</keyword>
<reference evidence="3 4" key="1">
    <citation type="journal article" date="2017" name="BMC Genomics">
        <title>Whole-genome assembly of Babesia ovata and comparative genomics between closely related pathogens.</title>
        <authorList>
            <person name="Yamagishi J."/>
            <person name="Asada M."/>
            <person name="Hakimi H."/>
            <person name="Tanaka T.Q."/>
            <person name="Sugimoto C."/>
            <person name="Kawazu S."/>
        </authorList>
    </citation>
    <scope>NUCLEOTIDE SEQUENCE [LARGE SCALE GENOMIC DNA]</scope>
    <source>
        <strain evidence="3 4">Miyake</strain>
    </source>
</reference>
<dbReference type="OrthoDB" id="361847at2759"/>
<evidence type="ECO:0000313" key="4">
    <source>
        <dbReference type="Proteomes" id="UP000236319"/>
    </source>
</evidence>
<feature type="chain" id="PRO_5014116404" evidence="2">
    <location>
        <begin position="24"/>
        <end position="197"/>
    </location>
</feature>
<feature type="transmembrane region" description="Helical" evidence="1">
    <location>
        <begin position="127"/>
        <end position="147"/>
    </location>
</feature>
<protein>
    <submittedName>
        <fullName evidence="3">Multidrug transporter</fullName>
    </submittedName>
</protein>
<evidence type="ECO:0000256" key="2">
    <source>
        <dbReference type="SAM" id="SignalP"/>
    </source>
</evidence>
<keyword evidence="1" id="KW-0472">Membrane</keyword>
<sequence length="197" mass="21097">MKSLLFSLLTISGALVVPLSVGAEKVNNNTLVSQRTPVGQSLVANSSDCANLHGKGLRVCSTVYAADKAVDGARCDEAICKLQCCHAAKECRKSHFLSLTSEECIYSHLQRTMGSCCIVGKSSGATMVYAGGAVVGMIIVSGLYFIVSMGSHKKVIKGEKPTDDDEKEDAKLYETKTPHMDVNQLIATDGDDVFWED</sequence>
<organism evidence="3 4">
    <name type="scientific">Babesia ovata</name>
    <dbReference type="NCBI Taxonomy" id="189622"/>
    <lineage>
        <taxon>Eukaryota</taxon>
        <taxon>Sar</taxon>
        <taxon>Alveolata</taxon>
        <taxon>Apicomplexa</taxon>
        <taxon>Aconoidasida</taxon>
        <taxon>Piroplasmida</taxon>
        <taxon>Babesiidae</taxon>
        <taxon>Babesia</taxon>
    </lineage>
</organism>
<gene>
    <name evidence="3" type="ORF">BOVATA_006960</name>
</gene>
<evidence type="ECO:0000256" key="1">
    <source>
        <dbReference type="SAM" id="Phobius"/>
    </source>
</evidence>
<keyword evidence="2" id="KW-0732">Signal</keyword>
<accession>A0A2H6K879</accession>
<keyword evidence="4" id="KW-1185">Reference proteome</keyword>
<dbReference type="Proteomes" id="UP000236319">
    <property type="component" value="Unassembled WGS sequence"/>
</dbReference>
<comment type="caution">
    <text evidence="3">The sequence shown here is derived from an EMBL/GenBank/DDBJ whole genome shotgun (WGS) entry which is preliminary data.</text>
</comment>
<dbReference type="EMBL" id="BDSA01000001">
    <property type="protein sequence ID" value="GBE59203.1"/>
    <property type="molecule type" value="Genomic_DNA"/>
</dbReference>